<keyword evidence="2" id="KW-0812">Transmembrane</keyword>
<feature type="compositionally biased region" description="Basic and acidic residues" evidence="1">
    <location>
        <begin position="216"/>
        <end position="225"/>
    </location>
</feature>
<dbReference type="AlphaFoldDB" id="A0A231H4K1"/>
<name>A0A231H4K1_9NOCA</name>
<evidence type="ECO:0000313" key="4">
    <source>
        <dbReference type="Proteomes" id="UP000215506"/>
    </source>
</evidence>
<sequence>MSDAQPTAAVRPDSVLFSEPGARWRTVAYGPLLCLLVLILELALRRGPVHWFGLAFCAILLAGFVTLQVVAGKRHVSVELTDSVLREGTETLPLESIARVFPELDEESWDDEPWESARALGELTGVPRRRRGIGLKLRDGAMVQAWARDHQQLRAELSAALDRLAQESAPAAKKSAAADSPAKESAVLAASADDAENSVVAFDADSEGAAASEGKIGSEGREDVA</sequence>
<keyword evidence="4" id="KW-1185">Reference proteome</keyword>
<dbReference type="EMBL" id="NGAF01000008">
    <property type="protein sequence ID" value="OXR43794.1"/>
    <property type="molecule type" value="Genomic_DNA"/>
</dbReference>
<accession>A0A231H4K1</accession>
<feature type="transmembrane region" description="Helical" evidence="2">
    <location>
        <begin position="51"/>
        <end position="71"/>
    </location>
</feature>
<evidence type="ECO:0000256" key="1">
    <source>
        <dbReference type="SAM" id="MobiDB-lite"/>
    </source>
</evidence>
<organism evidence="3 4">
    <name type="scientific">Nocardia cerradoensis</name>
    <dbReference type="NCBI Taxonomy" id="85688"/>
    <lineage>
        <taxon>Bacteria</taxon>
        <taxon>Bacillati</taxon>
        <taxon>Actinomycetota</taxon>
        <taxon>Actinomycetes</taxon>
        <taxon>Mycobacteriales</taxon>
        <taxon>Nocardiaceae</taxon>
        <taxon>Nocardia</taxon>
    </lineage>
</organism>
<dbReference type="Proteomes" id="UP000215506">
    <property type="component" value="Unassembled WGS sequence"/>
</dbReference>
<protein>
    <recommendedName>
        <fullName evidence="5">DUF3093 domain-containing protein</fullName>
    </recommendedName>
</protein>
<comment type="caution">
    <text evidence="3">The sequence shown here is derived from an EMBL/GenBank/DDBJ whole genome shotgun (WGS) entry which is preliminary data.</text>
</comment>
<keyword evidence="2" id="KW-1133">Transmembrane helix</keyword>
<evidence type="ECO:0000313" key="3">
    <source>
        <dbReference type="EMBL" id="OXR43794.1"/>
    </source>
</evidence>
<evidence type="ECO:0008006" key="5">
    <source>
        <dbReference type="Google" id="ProtNLM"/>
    </source>
</evidence>
<feature type="compositionally biased region" description="Low complexity" evidence="1">
    <location>
        <begin position="171"/>
        <end position="186"/>
    </location>
</feature>
<dbReference type="RefSeq" id="WP_338067203.1">
    <property type="nucleotide sequence ID" value="NZ_NGAF01000008.1"/>
</dbReference>
<gene>
    <name evidence="3" type="ORF">B7C42_04029</name>
</gene>
<proteinExistence type="predicted"/>
<feature type="region of interest" description="Disordered" evidence="1">
    <location>
        <begin position="199"/>
        <end position="225"/>
    </location>
</feature>
<reference evidence="3 4" key="1">
    <citation type="submission" date="2017-07" db="EMBL/GenBank/DDBJ databases">
        <title>First draft Genome Sequence of Nocardia cerradoensis isolated from human infection.</title>
        <authorList>
            <person name="Carrasco G."/>
        </authorList>
    </citation>
    <scope>NUCLEOTIDE SEQUENCE [LARGE SCALE GENOMIC DNA]</scope>
    <source>
        <strain evidence="3 4">CNM20130759</strain>
    </source>
</reference>
<keyword evidence="2" id="KW-0472">Membrane</keyword>
<feature type="region of interest" description="Disordered" evidence="1">
    <location>
        <begin position="171"/>
        <end position="190"/>
    </location>
</feature>
<evidence type="ECO:0000256" key="2">
    <source>
        <dbReference type="SAM" id="Phobius"/>
    </source>
</evidence>
<feature type="transmembrane region" description="Helical" evidence="2">
    <location>
        <begin position="26"/>
        <end position="44"/>
    </location>
</feature>